<reference evidence="2" key="1">
    <citation type="submission" date="2024-07" db="EMBL/GenBank/DDBJ databases">
        <title>Two chromosome-level genome assemblies of Korean endemic species Abeliophyllum distichum and Forsythia ovata (Oleaceae).</title>
        <authorList>
            <person name="Jang H."/>
        </authorList>
    </citation>
    <scope>NUCLEOTIDE SEQUENCE [LARGE SCALE GENOMIC DNA]</scope>
</reference>
<dbReference type="AlphaFoldDB" id="A0ABD1Q6K2"/>
<dbReference type="InterPro" id="IPR043502">
    <property type="entry name" value="DNA/RNA_pol_sf"/>
</dbReference>
<dbReference type="SUPFAM" id="SSF56672">
    <property type="entry name" value="DNA/RNA polymerases"/>
    <property type="match status" value="1"/>
</dbReference>
<dbReference type="InterPro" id="IPR043128">
    <property type="entry name" value="Rev_trsase/Diguanyl_cyclase"/>
</dbReference>
<organism evidence="1 2">
    <name type="scientific">Abeliophyllum distichum</name>
    <dbReference type="NCBI Taxonomy" id="126358"/>
    <lineage>
        <taxon>Eukaryota</taxon>
        <taxon>Viridiplantae</taxon>
        <taxon>Streptophyta</taxon>
        <taxon>Embryophyta</taxon>
        <taxon>Tracheophyta</taxon>
        <taxon>Spermatophyta</taxon>
        <taxon>Magnoliopsida</taxon>
        <taxon>eudicotyledons</taxon>
        <taxon>Gunneridae</taxon>
        <taxon>Pentapetalae</taxon>
        <taxon>asterids</taxon>
        <taxon>lamiids</taxon>
        <taxon>Lamiales</taxon>
        <taxon>Oleaceae</taxon>
        <taxon>Forsythieae</taxon>
        <taxon>Abeliophyllum</taxon>
    </lineage>
</organism>
<protein>
    <submittedName>
        <fullName evidence="1">Ribonuclease H</fullName>
    </submittedName>
</protein>
<evidence type="ECO:0000313" key="1">
    <source>
        <dbReference type="EMBL" id="KAL2471494.1"/>
    </source>
</evidence>
<proteinExistence type="predicted"/>
<keyword evidence="2" id="KW-1185">Reference proteome</keyword>
<dbReference type="Proteomes" id="UP001604336">
    <property type="component" value="Unassembled WGS sequence"/>
</dbReference>
<sequence>MKFSTLCGVAKIRGNQTEAKVLLHERATKYSKAHKKSSAIGNTIEVSVDDMLVKSTNAEDHIGHLREMFRILYKYYMKIKALIDMRSPSSPKEVQSLIGRLGSPELIYIKESKLKNGETLLIYLALSEKAVSSVLMCEEGPVQLLVYYVSKALQDAETSQFDISYKPMPSVKGQALADFVAKFAHIPEDLLEAQPQEDTNMENYMLMDPQTRPEIEPGFY</sequence>
<evidence type="ECO:0000313" key="2">
    <source>
        <dbReference type="Proteomes" id="UP001604336"/>
    </source>
</evidence>
<accession>A0ABD1Q6K2</accession>
<gene>
    <name evidence="1" type="ORF">Adt_39630</name>
</gene>
<name>A0ABD1Q6K2_9LAMI</name>
<dbReference type="EMBL" id="JBFOLK010000012">
    <property type="protein sequence ID" value="KAL2471494.1"/>
    <property type="molecule type" value="Genomic_DNA"/>
</dbReference>
<dbReference type="Gene3D" id="3.30.70.270">
    <property type="match status" value="1"/>
</dbReference>
<comment type="caution">
    <text evidence="1">The sequence shown here is derived from an EMBL/GenBank/DDBJ whole genome shotgun (WGS) entry which is preliminary data.</text>
</comment>